<dbReference type="FunFam" id="3.30.70.270:FF:000003">
    <property type="entry name" value="Transposon Ty3-G Gag-Pol polyprotein"/>
    <property type="match status" value="1"/>
</dbReference>
<keyword evidence="6" id="KW-1185">Reference proteome</keyword>
<dbReference type="Pfam" id="PF00665">
    <property type="entry name" value="rve"/>
    <property type="match status" value="1"/>
</dbReference>
<dbReference type="EnsemblMetazoa" id="XM_038208850.1">
    <property type="protein sequence ID" value="XP_038064778.1"/>
    <property type="gene ID" value="LOC119735148"/>
</dbReference>
<dbReference type="PANTHER" id="PTHR37984">
    <property type="entry name" value="PROTEIN CBG26694"/>
    <property type="match status" value="1"/>
</dbReference>
<dbReference type="OrthoDB" id="4369127at2759"/>
<sequence length="951" mass="109826">MSAADKEKTAFSSHCGLYQFRVMPFGLCNAPSTFERLMERVLHGLQWQICLVYLDDVIIFSKTFESHIDRLGVVLDRIRQAGLKLKPDKCHLLQEEVSYLGHIVSKGGVKTDPSKTRQIEEWPVPRNIQEVRSFLGLASYYRRFVASFAEIARPLHKLTEKDKDFRWTHDCQLAFEQLKQRLTSALVLAYPKLDPEFILDTDASNSGIGAVLSQLQDGQERVIAYASRALSKPERNYCVTRKELLAVVHFIKHFRPYLYGCRFLLRTDHGSLRWLFNFKEPEGQVARWLQVLAEYDFNIEHRPGRKHSNADAMSRRPCTCTRCKGIQVEQGYDSGEQPSHEGRTQVKGDQHHSTKEKCQQIEGLWKFQEQDPDLPTEPVHSLLAQHHTHSSDSSQFIREVSSFCWLKGFTASELREKQTGDPTLQKIIGWLESGNPRPTWREVSAEGTWLKTLWGAWQQLCLHDRVLYRRWDEDDRHHSRWLLVVPRSLRAEVFKQLHNDHTAGHLGINKMHAKVKSRFFVEDLRDSVVTWCTQCLQCAKRKPPPNRGRAPIRQQVSGVPMERVAIDITGPFPITETRKNRYILVITDYFSKWTEAFPLQDVTAQTVANVFVREFVSRFGVPRQLHSDQGRQFESRLFQEMCVLLGIDKTRTSPHHPQSDGQVERFNRTLKDMLSAYVAENQLDWDLHLPQVMMAYRASEHSSTGQTPNYLTFGREVELPVDVVLRSPEEPQEITEYAIHLRERMHEAHEKARVHLHKAAKHQKRNYQVAGKPKCLEPGTAVMLTVEQRTVGLSPKLQPRWEGPYLVTEVLNDVNVRIQRGSRHKPKVVHINRLKRFVGEVDKSWWMPKSPALQQLPGSEELEEEGEEEAPRVVLQTDSSGGGKESQEATTEGFSQDSAEDHNMQEHMEIVNGEIGDPPVAEPKKVSDTDGHQEWHNRKRRPPQRYGEWTE</sequence>
<dbReference type="InterPro" id="IPR036397">
    <property type="entry name" value="RNaseH_sf"/>
</dbReference>
<evidence type="ECO:0000256" key="1">
    <source>
        <dbReference type="ARBA" id="ARBA00023268"/>
    </source>
</evidence>
<evidence type="ECO:0000313" key="5">
    <source>
        <dbReference type="EnsemblMetazoa" id="XP_038064778.1"/>
    </source>
</evidence>
<feature type="domain" description="Reverse transcriptase" evidence="3">
    <location>
        <begin position="1"/>
        <end position="104"/>
    </location>
</feature>
<feature type="domain" description="Integrase catalytic" evidence="4">
    <location>
        <begin position="556"/>
        <end position="716"/>
    </location>
</feature>
<dbReference type="OMA" id="KGRRFKW"/>
<dbReference type="Pfam" id="PF00078">
    <property type="entry name" value="RVT_1"/>
    <property type="match status" value="1"/>
</dbReference>
<dbReference type="FunFam" id="3.30.420.10:FF:000032">
    <property type="entry name" value="Retrovirus-related Pol polyprotein from transposon 297-like Protein"/>
    <property type="match status" value="1"/>
</dbReference>
<feature type="region of interest" description="Disordered" evidence="2">
    <location>
        <begin position="850"/>
        <end position="951"/>
    </location>
</feature>
<feature type="compositionally biased region" description="Basic and acidic residues" evidence="2">
    <location>
        <begin position="338"/>
        <end position="353"/>
    </location>
</feature>
<dbReference type="FunFam" id="1.10.340.70:FF:000001">
    <property type="entry name" value="Retrovirus-related Pol polyprotein from transposon gypsy-like Protein"/>
    <property type="match status" value="1"/>
</dbReference>
<dbReference type="InterPro" id="IPR054465">
    <property type="entry name" value="Integrase_p58-like_C"/>
</dbReference>
<dbReference type="CDD" id="cd09274">
    <property type="entry name" value="RNase_HI_RT_Ty3"/>
    <property type="match status" value="1"/>
</dbReference>
<dbReference type="InterPro" id="IPR041588">
    <property type="entry name" value="Integrase_H2C2"/>
</dbReference>
<dbReference type="Pfam" id="PF17919">
    <property type="entry name" value="RT_RNaseH_2"/>
    <property type="match status" value="1"/>
</dbReference>
<dbReference type="PANTHER" id="PTHR37984:SF5">
    <property type="entry name" value="PROTEIN NYNRIN-LIKE"/>
    <property type="match status" value="1"/>
</dbReference>
<dbReference type="SUPFAM" id="SSF56672">
    <property type="entry name" value="DNA/RNA polymerases"/>
    <property type="match status" value="1"/>
</dbReference>
<dbReference type="InterPro" id="IPR043128">
    <property type="entry name" value="Rev_trsase/Diguanyl_cyclase"/>
</dbReference>
<organism evidence="5 6">
    <name type="scientific">Patiria miniata</name>
    <name type="common">Bat star</name>
    <name type="synonym">Asterina miniata</name>
    <dbReference type="NCBI Taxonomy" id="46514"/>
    <lineage>
        <taxon>Eukaryota</taxon>
        <taxon>Metazoa</taxon>
        <taxon>Echinodermata</taxon>
        <taxon>Eleutherozoa</taxon>
        <taxon>Asterozoa</taxon>
        <taxon>Asteroidea</taxon>
        <taxon>Valvatacea</taxon>
        <taxon>Valvatida</taxon>
        <taxon>Asterinidae</taxon>
        <taxon>Patiria</taxon>
    </lineage>
</organism>
<name>A0A914AMF7_PATMI</name>
<dbReference type="PROSITE" id="PS50994">
    <property type="entry name" value="INTEGRASE"/>
    <property type="match status" value="1"/>
</dbReference>
<accession>A0A914AMF7</accession>
<dbReference type="AlphaFoldDB" id="A0A914AMF7"/>
<dbReference type="Gene3D" id="3.30.70.270">
    <property type="match status" value="2"/>
</dbReference>
<evidence type="ECO:0000256" key="2">
    <source>
        <dbReference type="SAM" id="MobiDB-lite"/>
    </source>
</evidence>
<feature type="region of interest" description="Disordered" evidence="2">
    <location>
        <begin position="331"/>
        <end position="353"/>
    </location>
</feature>
<feature type="compositionally biased region" description="Basic and acidic residues" evidence="2">
    <location>
        <begin position="922"/>
        <end position="936"/>
    </location>
</feature>
<protein>
    <submittedName>
        <fullName evidence="5">Uncharacterized protein</fullName>
    </submittedName>
</protein>
<dbReference type="InterPro" id="IPR050951">
    <property type="entry name" value="Retrovirus_Pol_polyprotein"/>
</dbReference>
<dbReference type="Gene3D" id="1.10.340.70">
    <property type="match status" value="1"/>
</dbReference>
<dbReference type="GO" id="GO:0015074">
    <property type="term" value="P:DNA integration"/>
    <property type="evidence" value="ECO:0007669"/>
    <property type="project" value="InterPro"/>
</dbReference>
<dbReference type="Pfam" id="PF22938">
    <property type="entry name" value="Integrase_p58_C"/>
    <property type="match status" value="1"/>
</dbReference>
<evidence type="ECO:0000259" key="3">
    <source>
        <dbReference type="PROSITE" id="PS50878"/>
    </source>
</evidence>
<feature type="compositionally biased region" description="Basic and acidic residues" evidence="2">
    <location>
        <begin position="899"/>
        <end position="909"/>
    </location>
</feature>
<dbReference type="InterPro" id="IPR012337">
    <property type="entry name" value="RNaseH-like_sf"/>
</dbReference>
<dbReference type="Pfam" id="PF17921">
    <property type="entry name" value="Integrase_H2C2"/>
    <property type="match status" value="1"/>
</dbReference>
<keyword evidence="1" id="KW-0511">Multifunctional enzyme</keyword>
<dbReference type="Gene3D" id="3.10.20.370">
    <property type="match status" value="1"/>
</dbReference>
<dbReference type="InterPro" id="IPR001584">
    <property type="entry name" value="Integrase_cat-core"/>
</dbReference>
<evidence type="ECO:0000259" key="4">
    <source>
        <dbReference type="PROSITE" id="PS50994"/>
    </source>
</evidence>
<dbReference type="PROSITE" id="PS50878">
    <property type="entry name" value="RT_POL"/>
    <property type="match status" value="1"/>
</dbReference>
<evidence type="ECO:0000313" key="6">
    <source>
        <dbReference type="Proteomes" id="UP000887568"/>
    </source>
</evidence>
<dbReference type="GeneID" id="119735148"/>
<reference evidence="5" key="1">
    <citation type="submission" date="2022-11" db="UniProtKB">
        <authorList>
            <consortium name="EnsemblMetazoa"/>
        </authorList>
    </citation>
    <scope>IDENTIFICATION</scope>
</reference>
<dbReference type="CDD" id="cd01647">
    <property type="entry name" value="RT_LTR"/>
    <property type="match status" value="1"/>
</dbReference>
<dbReference type="Gene3D" id="3.30.420.10">
    <property type="entry name" value="Ribonuclease H-like superfamily/Ribonuclease H"/>
    <property type="match status" value="1"/>
</dbReference>
<dbReference type="GO" id="GO:0003676">
    <property type="term" value="F:nucleic acid binding"/>
    <property type="evidence" value="ECO:0007669"/>
    <property type="project" value="InterPro"/>
</dbReference>
<dbReference type="FunFam" id="3.10.20.370:FF:000001">
    <property type="entry name" value="Retrovirus-related Pol polyprotein from transposon 17.6-like protein"/>
    <property type="match status" value="1"/>
</dbReference>
<dbReference type="Proteomes" id="UP000887568">
    <property type="component" value="Unplaced"/>
</dbReference>
<dbReference type="InterPro" id="IPR041577">
    <property type="entry name" value="RT_RNaseH_2"/>
</dbReference>
<dbReference type="RefSeq" id="XP_038064778.1">
    <property type="nucleotide sequence ID" value="XM_038208850.1"/>
</dbReference>
<dbReference type="FunFam" id="3.30.70.270:FF:000045">
    <property type="entry name" value="Transposon Tf2-7 polyprotein"/>
    <property type="match status" value="1"/>
</dbReference>
<dbReference type="SUPFAM" id="SSF53098">
    <property type="entry name" value="Ribonuclease H-like"/>
    <property type="match status" value="1"/>
</dbReference>
<dbReference type="GO" id="GO:0003824">
    <property type="term" value="F:catalytic activity"/>
    <property type="evidence" value="ECO:0007669"/>
    <property type="project" value="UniProtKB-KW"/>
</dbReference>
<dbReference type="InterPro" id="IPR043502">
    <property type="entry name" value="DNA/RNA_pol_sf"/>
</dbReference>
<dbReference type="InterPro" id="IPR000477">
    <property type="entry name" value="RT_dom"/>
</dbReference>
<proteinExistence type="predicted"/>
<feature type="compositionally biased region" description="Polar residues" evidence="2">
    <location>
        <begin position="888"/>
        <end position="897"/>
    </location>
</feature>